<dbReference type="Pfam" id="PF12394">
    <property type="entry name" value="DUF3657"/>
    <property type="match status" value="1"/>
</dbReference>
<protein>
    <submittedName>
        <fullName evidence="2">Uncharacterized protein</fullName>
    </submittedName>
</protein>
<keyword evidence="1" id="KW-0812">Transmembrane</keyword>
<dbReference type="InterPro" id="IPR022122">
    <property type="entry name" value="DUF3657"/>
</dbReference>
<keyword evidence="1" id="KW-0472">Membrane</keyword>
<evidence type="ECO:0000313" key="2">
    <source>
        <dbReference type="EMBL" id="CEK50269.1"/>
    </source>
</evidence>
<dbReference type="EMBL" id="HACG01003404">
    <property type="protein sequence ID" value="CEK50269.1"/>
    <property type="molecule type" value="Transcribed_RNA"/>
</dbReference>
<feature type="non-terminal residue" evidence="2">
    <location>
        <position position="1"/>
    </location>
</feature>
<feature type="transmembrane region" description="Helical" evidence="1">
    <location>
        <begin position="34"/>
        <end position="57"/>
    </location>
</feature>
<organism evidence="2">
    <name type="scientific">Arion vulgaris</name>
    <dbReference type="NCBI Taxonomy" id="1028688"/>
    <lineage>
        <taxon>Eukaryota</taxon>
        <taxon>Metazoa</taxon>
        <taxon>Spiralia</taxon>
        <taxon>Lophotrochozoa</taxon>
        <taxon>Mollusca</taxon>
        <taxon>Gastropoda</taxon>
        <taxon>Heterobranchia</taxon>
        <taxon>Euthyneura</taxon>
        <taxon>Panpulmonata</taxon>
        <taxon>Eupulmonata</taxon>
        <taxon>Stylommatophora</taxon>
        <taxon>Helicina</taxon>
        <taxon>Arionoidea</taxon>
        <taxon>Arionidae</taxon>
        <taxon>Arion</taxon>
    </lineage>
</organism>
<accession>A0A0B6Y296</accession>
<sequence>EADAKMELASSRTLLLHLSPTKGLHHFLPVLFDYFHLSALTVVIHGTIIAIHQPYLVMPKSHKAGKSTNQSTLEAVYFG</sequence>
<dbReference type="AlphaFoldDB" id="A0A0B6Y296"/>
<proteinExistence type="predicted"/>
<reference evidence="2" key="1">
    <citation type="submission" date="2014-12" db="EMBL/GenBank/DDBJ databases">
        <title>Insight into the proteome of Arion vulgaris.</title>
        <authorList>
            <person name="Aradska J."/>
            <person name="Bulat T."/>
            <person name="Smidak R."/>
            <person name="Sarate P."/>
            <person name="Gangsoo J."/>
            <person name="Sialana F."/>
            <person name="Bilban M."/>
            <person name="Lubec G."/>
        </authorList>
    </citation>
    <scope>NUCLEOTIDE SEQUENCE</scope>
    <source>
        <tissue evidence="2">Skin</tissue>
    </source>
</reference>
<keyword evidence="1" id="KW-1133">Transmembrane helix</keyword>
<evidence type="ECO:0000256" key="1">
    <source>
        <dbReference type="SAM" id="Phobius"/>
    </source>
</evidence>
<feature type="non-terminal residue" evidence="2">
    <location>
        <position position="79"/>
    </location>
</feature>
<gene>
    <name evidence="2" type="primary">ORF10277</name>
</gene>
<name>A0A0B6Y296_9EUPU</name>